<dbReference type="GO" id="GO:0005092">
    <property type="term" value="F:GDP-dissociation inhibitor activity"/>
    <property type="evidence" value="ECO:0007669"/>
    <property type="project" value="InterPro"/>
</dbReference>
<dbReference type="GO" id="GO:0016192">
    <property type="term" value="P:vesicle-mediated transport"/>
    <property type="evidence" value="ECO:0007669"/>
    <property type="project" value="TreeGrafter"/>
</dbReference>
<gene>
    <name evidence="2" type="ORF">PSACC_01726</name>
</gene>
<dbReference type="InterPro" id="IPR018203">
    <property type="entry name" value="GDP_dissociation_inhibitor"/>
</dbReference>
<sequence>MAITCRDETEKDKKVLHIERLRWYGGLYECTVRIEDYLTIVKGEVYKSDAFENDRRFLLDMHPVVVGADSIVANTLLERKLSGYVEFRPVDSHGIISNSLPRILPRSKEEVMLDPQFSLLEKRQIMKAISNGGSLEGVSTQVANLIRYGVCGLEGIHDVGNVKDSVQRYSNGLQRFGGKTALLYPYGGSSSLVQAICRASALKGAVQMLNQCDLVLGGDSVKGSFDGVAWSVPVTRIIESPPVTPKYTRATLILSDGGLFGDNGCNFWIDPPSDTKPTLFLLQVDAASGCCPPGQLILYAWSLGLDMELLKSRLQVFVNIPYPDRHEKSPTAVDCSFASFHFGV</sequence>
<proteinExistence type="inferred from homology"/>
<dbReference type="PANTHER" id="PTHR11787">
    <property type="entry name" value="RAB GDP-DISSOCIATION INHIBITOR"/>
    <property type="match status" value="1"/>
</dbReference>
<name>A0A2H9TL15_9FUNG</name>
<dbReference type="Gene3D" id="3.50.50.60">
    <property type="entry name" value="FAD/NAD(P)-binding domain"/>
    <property type="match status" value="1"/>
</dbReference>
<dbReference type="EMBL" id="MTSL01000123">
    <property type="protein sequence ID" value="PJF18458.1"/>
    <property type="molecule type" value="Genomic_DNA"/>
</dbReference>
<comment type="caution">
    <text evidence="2">The sequence shown here is derived from an EMBL/GenBank/DDBJ whole genome shotgun (WGS) entry which is preliminary data.</text>
</comment>
<dbReference type="GO" id="GO:0005634">
    <property type="term" value="C:nucleus"/>
    <property type="evidence" value="ECO:0007669"/>
    <property type="project" value="TreeGrafter"/>
</dbReference>
<dbReference type="GO" id="GO:0005968">
    <property type="term" value="C:Rab-protein geranylgeranyltransferase complex"/>
    <property type="evidence" value="ECO:0007669"/>
    <property type="project" value="TreeGrafter"/>
</dbReference>
<accession>A0A2H9TL15</accession>
<dbReference type="STRING" id="1246581.A0A2H9TL15"/>
<dbReference type="PRINTS" id="PR00891">
    <property type="entry name" value="RABGDIREP"/>
</dbReference>
<dbReference type="InterPro" id="IPR036188">
    <property type="entry name" value="FAD/NAD-bd_sf"/>
</dbReference>
<dbReference type="SUPFAM" id="SSF51905">
    <property type="entry name" value="FAD/NAD(P)-binding domain"/>
    <property type="match status" value="1"/>
</dbReference>
<organism evidence="2 3">
    <name type="scientific">Paramicrosporidium saccamoebae</name>
    <dbReference type="NCBI Taxonomy" id="1246581"/>
    <lineage>
        <taxon>Eukaryota</taxon>
        <taxon>Fungi</taxon>
        <taxon>Fungi incertae sedis</taxon>
        <taxon>Cryptomycota</taxon>
        <taxon>Cryptomycota incertae sedis</taxon>
        <taxon>Paramicrosporidium</taxon>
    </lineage>
</organism>
<dbReference type="Pfam" id="PF00996">
    <property type="entry name" value="GDI"/>
    <property type="match status" value="1"/>
</dbReference>
<evidence type="ECO:0000313" key="2">
    <source>
        <dbReference type="EMBL" id="PJF18458.1"/>
    </source>
</evidence>
<reference evidence="2 3" key="1">
    <citation type="submission" date="2016-10" db="EMBL/GenBank/DDBJ databases">
        <title>The genome of Paramicrosporidium saccamoebae is the missing link in understanding Cryptomycota and Microsporidia evolution.</title>
        <authorList>
            <person name="Quandt C.A."/>
            <person name="Beaudet D."/>
            <person name="Corsaro D."/>
            <person name="Michel R."/>
            <person name="Corradi N."/>
            <person name="James T."/>
        </authorList>
    </citation>
    <scope>NUCLEOTIDE SEQUENCE [LARGE SCALE GENOMIC DNA]</scope>
    <source>
        <strain evidence="2 3">KSL3</strain>
    </source>
</reference>
<evidence type="ECO:0000313" key="3">
    <source>
        <dbReference type="Proteomes" id="UP000240830"/>
    </source>
</evidence>
<dbReference type="PANTHER" id="PTHR11787:SF4">
    <property type="entry name" value="CHM, RAB ESCORT PROTEIN 1"/>
    <property type="match status" value="1"/>
</dbReference>
<protein>
    <submittedName>
        <fullName evidence="2">Uncharacterized protein</fullName>
    </submittedName>
</protein>
<dbReference type="GO" id="GO:0005829">
    <property type="term" value="C:cytosol"/>
    <property type="evidence" value="ECO:0007669"/>
    <property type="project" value="TreeGrafter"/>
</dbReference>
<dbReference type="AlphaFoldDB" id="A0A2H9TL15"/>
<dbReference type="GO" id="GO:0007264">
    <property type="term" value="P:small GTPase-mediated signal transduction"/>
    <property type="evidence" value="ECO:0007669"/>
    <property type="project" value="InterPro"/>
</dbReference>
<dbReference type="Proteomes" id="UP000240830">
    <property type="component" value="Unassembled WGS sequence"/>
</dbReference>
<comment type="similarity">
    <text evidence="1">Belongs to the Rab GDI family.</text>
</comment>
<evidence type="ECO:0000256" key="1">
    <source>
        <dbReference type="ARBA" id="ARBA00005593"/>
    </source>
</evidence>
<dbReference type="OrthoDB" id="9446342at2759"/>
<keyword evidence="3" id="KW-1185">Reference proteome</keyword>